<keyword evidence="1" id="KW-0732">Signal</keyword>
<sequence>MAKILFIVVSFMCSFTLSAEEAAELPPLDPGYVGVHGMVLFTKSSSIYASHLPLYHKPHNVQLIYKLENKDLALLQSVRDGDLVTIKPKPFNLQRLMRGEKMVINADVYSGHFERDGMLVYESIPLTFAKLMYVRDMVDLTDSSNKQEYDVVNINKNNKLYIHRIQKAPSYDHILHIDVEAGCLGRFNTSSAVPKENELLFKFINCGTMTPLYYENQDFSAL</sequence>
<evidence type="ECO:0000256" key="1">
    <source>
        <dbReference type="SAM" id="SignalP"/>
    </source>
</evidence>
<name>A0ABU2ZXR5_9GAMM</name>
<feature type="signal peptide" evidence="1">
    <location>
        <begin position="1"/>
        <end position="19"/>
    </location>
</feature>
<evidence type="ECO:0000313" key="2">
    <source>
        <dbReference type="EMBL" id="MDT0602704.1"/>
    </source>
</evidence>
<evidence type="ECO:0008006" key="4">
    <source>
        <dbReference type="Google" id="ProtNLM"/>
    </source>
</evidence>
<dbReference type="RefSeq" id="WP_311577518.1">
    <property type="nucleotide sequence ID" value="NZ_JAVRIF010000002.1"/>
</dbReference>
<reference evidence="2 3" key="1">
    <citation type="submission" date="2023-09" db="EMBL/GenBank/DDBJ databases">
        <authorList>
            <person name="Rey-Velasco X."/>
        </authorList>
    </citation>
    <scope>NUCLEOTIDE SEQUENCE [LARGE SCALE GENOMIC DNA]</scope>
    <source>
        <strain evidence="2 3">W431</strain>
    </source>
</reference>
<feature type="chain" id="PRO_5047336859" description="DUF3108 domain-containing protein" evidence="1">
    <location>
        <begin position="20"/>
        <end position="222"/>
    </location>
</feature>
<keyword evidence="3" id="KW-1185">Reference proteome</keyword>
<comment type="caution">
    <text evidence="2">The sequence shown here is derived from an EMBL/GenBank/DDBJ whole genome shotgun (WGS) entry which is preliminary data.</text>
</comment>
<dbReference type="EMBL" id="JAVRIF010000002">
    <property type="protein sequence ID" value="MDT0602704.1"/>
    <property type="molecule type" value="Genomic_DNA"/>
</dbReference>
<organism evidence="2 3">
    <name type="scientific">Thalassotalea castellviae</name>
    <dbReference type="NCBI Taxonomy" id="3075612"/>
    <lineage>
        <taxon>Bacteria</taxon>
        <taxon>Pseudomonadati</taxon>
        <taxon>Pseudomonadota</taxon>
        <taxon>Gammaproteobacteria</taxon>
        <taxon>Alteromonadales</taxon>
        <taxon>Colwelliaceae</taxon>
        <taxon>Thalassotalea</taxon>
    </lineage>
</organism>
<accession>A0ABU2ZXR5</accession>
<protein>
    <recommendedName>
        <fullName evidence="4">DUF3108 domain-containing protein</fullName>
    </recommendedName>
</protein>
<dbReference type="Proteomes" id="UP001266357">
    <property type="component" value="Unassembled WGS sequence"/>
</dbReference>
<proteinExistence type="predicted"/>
<gene>
    <name evidence="2" type="ORF">RM573_03795</name>
</gene>
<evidence type="ECO:0000313" key="3">
    <source>
        <dbReference type="Proteomes" id="UP001266357"/>
    </source>
</evidence>